<keyword evidence="3" id="KW-0234">DNA repair</keyword>
<dbReference type="EMBL" id="LN871598">
    <property type="protein sequence ID" value="SJK86514.1"/>
    <property type="molecule type" value="Genomic_DNA"/>
</dbReference>
<dbReference type="GO" id="GO:0070628">
    <property type="term" value="F:proteasome binding"/>
    <property type="evidence" value="ECO:0007669"/>
    <property type="project" value="InterPro"/>
</dbReference>
<organism evidence="6 7">
    <name type="scientific">Babesia microti (strain RI)</name>
    <dbReference type="NCBI Taxonomy" id="1133968"/>
    <lineage>
        <taxon>Eukaryota</taxon>
        <taxon>Sar</taxon>
        <taxon>Alveolata</taxon>
        <taxon>Apicomplexa</taxon>
        <taxon>Aconoidasida</taxon>
        <taxon>Piroplasmida</taxon>
        <taxon>Babesiidae</taxon>
        <taxon>Babesia</taxon>
    </lineage>
</organism>
<feature type="domain" description="Proteasome activator complex subunit 4 C-terminal" evidence="4">
    <location>
        <begin position="1565"/>
        <end position="1646"/>
    </location>
</feature>
<evidence type="ECO:0000256" key="1">
    <source>
        <dbReference type="ARBA" id="ARBA00022737"/>
    </source>
</evidence>
<dbReference type="InterPro" id="IPR021843">
    <property type="entry name" value="PSME4_C"/>
</dbReference>
<evidence type="ECO:0000259" key="4">
    <source>
        <dbReference type="Pfam" id="PF11919"/>
    </source>
</evidence>
<dbReference type="Pfam" id="PF16507">
    <property type="entry name" value="HEAT_PSME4_mid"/>
    <property type="match status" value="1"/>
</dbReference>
<dbReference type="GO" id="GO:0006281">
    <property type="term" value="P:DNA repair"/>
    <property type="evidence" value="ECO:0007669"/>
    <property type="project" value="UniProtKB-KW"/>
</dbReference>
<dbReference type="PANTHER" id="PTHR32170:SF3">
    <property type="entry name" value="PROTEASOME ACTIVATOR COMPLEX SUBUNIT 4"/>
    <property type="match status" value="1"/>
</dbReference>
<reference evidence="6 7" key="2">
    <citation type="journal article" date="2013" name="PLoS ONE">
        <title>Whole genome mapping and re-organization of the nuclear and mitochondrial genomes of Babesia microti isolates.</title>
        <authorList>
            <person name="Cornillot E."/>
            <person name="Dassouli A."/>
            <person name="Garg A."/>
            <person name="Pachikara N."/>
            <person name="Randazzo S."/>
            <person name="Depoix D."/>
            <person name="Carcy B."/>
            <person name="Delbecq S."/>
            <person name="Frutos R."/>
            <person name="Silva J.C."/>
            <person name="Sutton R."/>
            <person name="Krause P.J."/>
            <person name="Mamoun C.B."/>
        </authorList>
    </citation>
    <scope>NUCLEOTIDE SEQUENCE [LARGE SCALE GENOMIC DNA]</scope>
    <source>
        <strain evidence="6 7">RI</strain>
    </source>
</reference>
<evidence type="ECO:0000259" key="5">
    <source>
        <dbReference type="Pfam" id="PF16507"/>
    </source>
</evidence>
<dbReference type="PANTHER" id="PTHR32170">
    <property type="entry name" value="PROTEASOME ACTIVATOR COMPLEX SUBUNIT 4"/>
    <property type="match status" value="1"/>
</dbReference>
<dbReference type="GeneID" id="24425220"/>
<dbReference type="VEuPathDB" id="PiroplasmaDB:BMR1_03g02890"/>
<dbReference type="GO" id="GO:0016504">
    <property type="term" value="F:peptidase activator activity"/>
    <property type="evidence" value="ECO:0007669"/>
    <property type="project" value="InterPro"/>
</dbReference>
<dbReference type="GO" id="GO:0005829">
    <property type="term" value="C:cytosol"/>
    <property type="evidence" value="ECO:0007669"/>
    <property type="project" value="TreeGrafter"/>
</dbReference>
<feature type="domain" description="Proteasome activator Blm10 middle HEAT repeats region" evidence="5">
    <location>
        <begin position="338"/>
        <end position="549"/>
    </location>
</feature>
<evidence type="ECO:0000313" key="7">
    <source>
        <dbReference type="Proteomes" id="UP000002899"/>
    </source>
</evidence>
<dbReference type="InterPro" id="IPR032430">
    <property type="entry name" value="Blm10_mid"/>
</dbReference>
<keyword evidence="1" id="KW-0677">Repeat</keyword>
<dbReference type="GO" id="GO:0010499">
    <property type="term" value="P:proteasomal ubiquitin-independent protein catabolic process"/>
    <property type="evidence" value="ECO:0007669"/>
    <property type="project" value="TreeGrafter"/>
</dbReference>
<dbReference type="InterPro" id="IPR035309">
    <property type="entry name" value="PSME4"/>
</dbReference>
<sequence length="1647" mass="184696">MNSPGESCVKDFQLDLDRFIPKCIAEAGAAKSSIYLKRAIEAYEGKRLFPLIGNATSYANLTTCYGGKCNPEIPGLCDKIWQLLDVKNNPKLNEKTAGLGCLSTLVSVMLDSIDHYWMQQGRQELAKLAESLDFMQMSDFIELFDDYFSQGECAVPKNGISARQSYLQSLIRLGSAMRRVWIFDSAAGDLLIKYITDNLDFSSNKIYYYFQLLLVLCPKATIYVICENGLLYRWWDNSDSRALNATFVALLERATNYHRTLPCKSDGHAVFESQLQERMPYLCQMLFNYLCRRRVAKKAVDEFKDLIPAKYSNMCEKTPSVVRKLTKILANSSGLEQLAHLISALEPYAHPSNAGAWSLPISDFFQTLFSTLMKIQVQSYIAQGGGTAPPLCDLGPLLDLDASYSIAMYGMMSKNGQISSNYLDVLKRICYIQPTYLTKAIGKLQFMMDVVNEPQSSIVAMRALSQLTPLVVKFCPGSVPSIVEKSVNSIFPSDPLKSSQALFLITMQSCSLRPVAIDSDFICGDGNRALASAFTRLVQSKIDKLKDAGEWVDEVGGFQVPERLLFELILGWGETAQFPQKMTPVDQGVITMIRAALIVLFRYAEDVEWMADAFLDFQVTRDNIHFASSVGLAFSTTKPKMSFRIFNTLSARALKQLNANVYDDVTPQISLLSSLIRCMPESYKVANIITAILDRCWHSTHKSLFKAATKLAQRCLESVLNVYPLSYEEKSLVPQWHIPQKEAIEAIAGVVCLGLEKIEKTVFGDQHMGCNKSDEGSSLRGAYVLNRADYINRAYVFLYRMVKSGLLPQEHLDSSTNVLNMAHQSPLSSKVKEMAHKLFINDGPLQSSTHGKMSKLLGELVSGGVQPQQFGGFVDINSGIMDCVRSMGRQKSKYIFTGSLRPFAFNVPLILVSSNLLDSLSIFSCITKKSHFFDMPMDTIFGLIVQRVSEIINYHRWSTHRRLEPSDPVFGYISKLVDISICGDEKTAEKAKSHFLISMAIVKGAKTAALERVFSRSLELAIASCGNFSHDQIVMNTIKLLVPPLLRRVLSKPMLLRSLFKFIISASRSFSNGRCGVRLADGTRNALVILMEKASNERVDVEFTPEDYTFSEVSILNVCLLAWVGYDEKLKDWLVKCIRNSSDISLREIVQALMVTHGISLDDIPYAVGLCKSISSRRKKISNLDDVCSAKGSPYLKLVKALRVEPSWVSFRLCRMGSSLSLQNISFLKSSIHSTCNSASVVQAIEQLEQLVTFSDEPEANIAFIELLVSVFDCIEPEMVGRVSVVLNKFVKNCKIEYIHDLADAITLTNKLGSSVDLWVELLGNVKYTSTCQSLDFYRKLLLLTVLTLNCVTVPCLQVLDVGIMRSECLQVREQTASLLVALIKMGKPIFEFWPLDPSLWDGFLRFGIRLFACKKWSLLPWASTQFLQLFIDTAFKCAGSGKEDLKLLGREAVLSLSDAEFGPQYGVFRDKPLGAVIDLLMGWFEKSLADSSPQSGELALDAIREFWLKTQFLLDAKVTILKFLPLLDRVPPHLYRSVAHFMSTIAAITLDSNEVIGELEEQHFLYLSGLVYSFPYSMREWMPTVVTSLSVIANESSYGGRKKFINEVIQDFFKTHTDGWNEWRALFTREQLDLVEMSRGRPSYFL</sequence>
<protein>
    <recommendedName>
        <fullName evidence="8">Proteasome activator subunit 4</fullName>
    </recommendedName>
</protein>
<keyword evidence="2" id="KW-0227">DNA damage</keyword>
<evidence type="ECO:0000256" key="3">
    <source>
        <dbReference type="ARBA" id="ARBA00023204"/>
    </source>
</evidence>
<reference evidence="6 7" key="3">
    <citation type="journal article" date="2016" name="Sci. Rep.">
        <title>Genome-wide diversity and gene expression profiling of Babesia microti isolates identify polymorphic genes that mediate host-pathogen interactions.</title>
        <authorList>
            <person name="Silva J.C."/>
            <person name="Cornillot E."/>
            <person name="McCracken C."/>
            <person name="Usmani-Brown S."/>
            <person name="Dwivedi A."/>
            <person name="Ifeonu O.O."/>
            <person name="Crabtree J."/>
            <person name="Gotia H.T."/>
            <person name="Virji A.Z."/>
            <person name="Reynes C."/>
            <person name="Colinge J."/>
            <person name="Kumar V."/>
            <person name="Lawres L."/>
            <person name="Pazzi J.E."/>
            <person name="Pablo J.V."/>
            <person name="Hung C."/>
            <person name="Brancato J."/>
            <person name="Kumari P."/>
            <person name="Orvis J."/>
            <person name="Tretina K."/>
            <person name="Chibucos M."/>
            <person name="Ott S."/>
            <person name="Sadzewicz L."/>
            <person name="Sengamalay N."/>
            <person name="Shetty A.C."/>
            <person name="Su Q."/>
            <person name="Tallon L."/>
            <person name="Fraser C.M."/>
            <person name="Frutos R."/>
            <person name="Molina D.M."/>
            <person name="Krause P.J."/>
            <person name="Ben Mamoun C."/>
        </authorList>
    </citation>
    <scope>NUCLEOTIDE SEQUENCE [LARGE SCALE GENOMIC DNA]</scope>
    <source>
        <strain evidence="6 7">RI</strain>
    </source>
</reference>
<dbReference type="Proteomes" id="UP000002899">
    <property type="component" value="Chromosome III"/>
</dbReference>
<dbReference type="Pfam" id="PF11919">
    <property type="entry name" value="PSME4_C"/>
    <property type="match status" value="1"/>
</dbReference>
<dbReference type="GO" id="GO:0005634">
    <property type="term" value="C:nucleus"/>
    <property type="evidence" value="ECO:0007669"/>
    <property type="project" value="TreeGrafter"/>
</dbReference>
<evidence type="ECO:0008006" key="8">
    <source>
        <dbReference type="Google" id="ProtNLM"/>
    </source>
</evidence>
<reference evidence="6 7" key="1">
    <citation type="journal article" date="2012" name="Nucleic Acids Res.">
        <title>Sequencing of the smallest Apicomplexan genome from the human pathogen Babesia microti.</title>
        <authorList>
            <person name="Cornillot E."/>
            <person name="Hadj-Kaddour K."/>
            <person name="Dassouli A."/>
            <person name="Noel B."/>
            <person name="Ranwez V."/>
            <person name="Vacherie B."/>
            <person name="Augagneur Y."/>
            <person name="Bres V."/>
            <person name="Duclos A."/>
            <person name="Randazzo S."/>
            <person name="Carcy B."/>
            <person name="Debierre-Grockiego F."/>
            <person name="Delbecq S."/>
            <person name="Moubri-Menage K."/>
            <person name="Shams-Eldin H."/>
            <person name="Usmani-Brown S."/>
            <person name="Bringaud F."/>
            <person name="Wincker P."/>
            <person name="Vivares C.P."/>
            <person name="Schwarz R.T."/>
            <person name="Schetters T.P."/>
            <person name="Krause P.J."/>
            <person name="Gorenflot A."/>
            <person name="Berry V."/>
            <person name="Barbe V."/>
            <person name="Ben Mamoun C."/>
        </authorList>
    </citation>
    <scope>NUCLEOTIDE SEQUENCE [LARGE SCALE GENOMIC DNA]</scope>
    <source>
        <strain evidence="6 7">RI</strain>
    </source>
</reference>
<keyword evidence="7" id="KW-1185">Reference proteome</keyword>
<proteinExistence type="predicted"/>
<dbReference type="RefSeq" id="XP_021338665.1">
    <property type="nucleotide sequence ID" value="XM_021482111.1"/>
</dbReference>
<evidence type="ECO:0000256" key="2">
    <source>
        <dbReference type="ARBA" id="ARBA00022763"/>
    </source>
</evidence>
<evidence type="ECO:0000313" key="6">
    <source>
        <dbReference type="EMBL" id="SJK86514.1"/>
    </source>
</evidence>
<name>A0A1R4AC47_BABMR</name>
<dbReference type="KEGG" id="bmic:BMR1_03g02890"/>
<dbReference type="OrthoDB" id="17907at2759"/>
<accession>A0A1R4AC47</accession>